<proteinExistence type="predicted"/>
<dbReference type="InterPro" id="IPR007110">
    <property type="entry name" value="Ig-like_dom"/>
</dbReference>
<organism evidence="5 6">
    <name type="scientific">Fundulus heteroclitus</name>
    <name type="common">Killifish</name>
    <name type="synonym">Mummichog</name>
    <dbReference type="NCBI Taxonomy" id="8078"/>
    <lineage>
        <taxon>Eukaryota</taxon>
        <taxon>Metazoa</taxon>
        <taxon>Chordata</taxon>
        <taxon>Craniata</taxon>
        <taxon>Vertebrata</taxon>
        <taxon>Euteleostomi</taxon>
        <taxon>Actinopterygii</taxon>
        <taxon>Neopterygii</taxon>
        <taxon>Teleostei</taxon>
        <taxon>Neoteleostei</taxon>
        <taxon>Acanthomorphata</taxon>
        <taxon>Ovalentaria</taxon>
        <taxon>Atherinomorphae</taxon>
        <taxon>Cyprinodontiformes</taxon>
        <taxon>Fundulidae</taxon>
        <taxon>Fundulus</taxon>
    </lineage>
</organism>
<dbReference type="PANTHER" id="PTHR23268">
    <property type="entry name" value="T-CELL RECEPTOR BETA CHAIN"/>
    <property type="match status" value="1"/>
</dbReference>
<evidence type="ECO:0000256" key="2">
    <source>
        <dbReference type="ARBA" id="ARBA00022859"/>
    </source>
</evidence>
<feature type="signal peptide" evidence="3">
    <location>
        <begin position="1"/>
        <end position="26"/>
    </location>
</feature>
<reference evidence="5" key="1">
    <citation type="submission" date="2025-08" db="UniProtKB">
        <authorList>
            <consortium name="Ensembl"/>
        </authorList>
    </citation>
    <scope>IDENTIFICATION</scope>
</reference>
<evidence type="ECO:0000313" key="6">
    <source>
        <dbReference type="Proteomes" id="UP000265000"/>
    </source>
</evidence>
<dbReference type="SMART" id="SM00408">
    <property type="entry name" value="IGc2"/>
    <property type="match status" value="1"/>
</dbReference>
<dbReference type="GeneTree" id="ENSGT01120000272306"/>
<keyword evidence="6" id="KW-1185">Reference proteome</keyword>
<dbReference type="InterPro" id="IPR050413">
    <property type="entry name" value="TCR_beta_variable"/>
</dbReference>
<evidence type="ECO:0000259" key="4">
    <source>
        <dbReference type="PROSITE" id="PS50835"/>
    </source>
</evidence>
<dbReference type="SMART" id="SM00409">
    <property type="entry name" value="IG"/>
    <property type="match status" value="1"/>
</dbReference>
<dbReference type="AlphaFoldDB" id="A0A3Q2QI92"/>
<evidence type="ECO:0000256" key="3">
    <source>
        <dbReference type="SAM" id="SignalP"/>
    </source>
</evidence>
<dbReference type="InterPro" id="IPR036179">
    <property type="entry name" value="Ig-like_dom_sf"/>
</dbReference>
<dbReference type="Proteomes" id="UP000265000">
    <property type="component" value="Unplaced"/>
</dbReference>
<keyword evidence="1 3" id="KW-0732">Signal</keyword>
<dbReference type="GO" id="GO:0005886">
    <property type="term" value="C:plasma membrane"/>
    <property type="evidence" value="ECO:0007669"/>
    <property type="project" value="TreeGrafter"/>
</dbReference>
<sequence>CHHFITPPPLFSLPLCFVFCAGSSLSDQVRQTPAYIQANSGDSATISCSHSIQSYDVILWYKRSEDTQLQLLGYRYLGTSFPEPGVDVDMEGGQTCTLTIERVNQSSTGVYFCAASRHSAVCHCFSVQKPPSNRFLSSDASNLPIVAPALSPLNYIISPILRRVNVTTDLKCSLRRVAQVSGSEHHRDGCSL</sequence>
<accession>A0A3Q2QI92</accession>
<reference evidence="5" key="2">
    <citation type="submission" date="2025-09" db="UniProtKB">
        <authorList>
            <consortium name="Ensembl"/>
        </authorList>
    </citation>
    <scope>IDENTIFICATION</scope>
</reference>
<name>A0A3Q2QI92_FUNHE</name>
<dbReference type="SUPFAM" id="SSF48726">
    <property type="entry name" value="Immunoglobulin"/>
    <property type="match status" value="1"/>
</dbReference>
<dbReference type="PROSITE" id="PS50835">
    <property type="entry name" value="IG_LIKE"/>
    <property type="match status" value="1"/>
</dbReference>
<dbReference type="Pfam" id="PF07686">
    <property type="entry name" value="V-set"/>
    <property type="match status" value="1"/>
</dbReference>
<evidence type="ECO:0000313" key="5">
    <source>
        <dbReference type="Ensembl" id="ENSFHEP00000027006.1"/>
    </source>
</evidence>
<dbReference type="InterPro" id="IPR003599">
    <property type="entry name" value="Ig_sub"/>
</dbReference>
<evidence type="ECO:0000256" key="1">
    <source>
        <dbReference type="ARBA" id="ARBA00022729"/>
    </source>
</evidence>
<dbReference type="InterPro" id="IPR013783">
    <property type="entry name" value="Ig-like_fold"/>
</dbReference>
<keyword evidence="2" id="KW-0391">Immunity</keyword>
<dbReference type="PANTHER" id="PTHR23268:SF102">
    <property type="entry name" value="IMMUNOGLOBULIN V-SET DOMAIN-CONTAINING PROTEIN"/>
    <property type="match status" value="1"/>
</dbReference>
<feature type="domain" description="Ig-like" evidence="4">
    <location>
        <begin position="8"/>
        <end position="137"/>
    </location>
</feature>
<dbReference type="Gene3D" id="2.60.40.10">
    <property type="entry name" value="Immunoglobulins"/>
    <property type="match status" value="1"/>
</dbReference>
<dbReference type="Ensembl" id="ENSFHET00000001242.1">
    <property type="protein sequence ID" value="ENSFHEP00000027006.1"/>
    <property type="gene ID" value="ENSFHEG00000010188.1"/>
</dbReference>
<dbReference type="InterPro" id="IPR003598">
    <property type="entry name" value="Ig_sub2"/>
</dbReference>
<dbReference type="GO" id="GO:0002376">
    <property type="term" value="P:immune system process"/>
    <property type="evidence" value="ECO:0007669"/>
    <property type="project" value="UniProtKB-KW"/>
</dbReference>
<dbReference type="GO" id="GO:0007166">
    <property type="term" value="P:cell surface receptor signaling pathway"/>
    <property type="evidence" value="ECO:0007669"/>
    <property type="project" value="TreeGrafter"/>
</dbReference>
<feature type="chain" id="PRO_5018588437" description="Ig-like domain-containing protein" evidence="3">
    <location>
        <begin position="27"/>
        <end position="192"/>
    </location>
</feature>
<protein>
    <recommendedName>
        <fullName evidence="4">Ig-like domain-containing protein</fullName>
    </recommendedName>
</protein>
<dbReference type="InterPro" id="IPR013106">
    <property type="entry name" value="Ig_V-set"/>
</dbReference>